<dbReference type="Gene3D" id="2.10.70.10">
    <property type="entry name" value="Complement Module, domain 1"/>
    <property type="match status" value="2"/>
</dbReference>
<accession>A0A9D4L3Z9</accession>
<feature type="domain" description="Sushi" evidence="5">
    <location>
        <begin position="32"/>
        <end position="89"/>
    </location>
</feature>
<dbReference type="PANTHER" id="PTHR45656">
    <property type="entry name" value="PROTEIN CBR-CLEC-78"/>
    <property type="match status" value="1"/>
</dbReference>
<evidence type="ECO:0000313" key="7">
    <source>
        <dbReference type="Proteomes" id="UP000828390"/>
    </source>
</evidence>
<keyword evidence="7" id="KW-1185">Reference proteome</keyword>
<evidence type="ECO:0000256" key="3">
    <source>
        <dbReference type="ARBA" id="ARBA00023157"/>
    </source>
</evidence>
<organism evidence="6 7">
    <name type="scientific">Dreissena polymorpha</name>
    <name type="common">Zebra mussel</name>
    <name type="synonym">Mytilus polymorpha</name>
    <dbReference type="NCBI Taxonomy" id="45954"/>
    <lineage>
        <taxon>Eukaryota</taxon>
        <taxon>Metazoa</taxon>
        <taxon>Spiralia</taxon>
        <taxon>Lophotrochozoa</taxon>
        <taxon>Mollusca</taxon>
        <taxon>Bivalvia</taxon>
        <taxon>Autobranchia</taxon>
        <taxon>Heteroconchia</taxon>
        <taxon>Euheterodonta</taxon>
        <taxon>Imparidentia</taxon>
        <taxon>Neoheterodontei</taxon>
        <taxon>Myida</taxon>
        <taxon>Dreissenoidea</taxon>
        <taxon>Dreissenidae</taxon>
        <taxon>Dreissena</taxon>
    </lineage>
</organism>
<keyword evidence="3 4" id="KW-1015">Disulfide bond</keyword>
<comment type="caution">
    <text evidence="6">The sequence shown here is derived from an EMBL/GenBank/DDBJ whole genome shotgun (WGS) entry which is preliminary data.</text>
</comment>
<dbReference type="PROSITE" id="PS50923">
    <property type="entry name" value="SUSHI"/>
    <property type="match status" value="2"/>
</dbReference>
<reference evidence="6" key="2">
    <citation type="submission" date="2020-11" db="EMBL/GenBank/DDBJ databases">
        <authorList>
            <person name="McCartney M.A."/>
            <person name="Auch B."/>
            <person name="Kono T."/>
            <person name="Mallez S."/>
            <person name="Becker A."/>
            <person name="Gohl D.M."/>
            <person name="Silverstein K.A.T."/>
            <person name="Koren S."/>
            <person name="Bechman K.B."/>
            <person name="Herman A."/>
            <person name="Abrahante J.E."/>
            <person name="Garbe J."/>
        </authorList>
    </citation>
    <scope>NUCLEOTIDE SEQUENCE</scope>
    <source>
        <strain evidence="6">Duluth1</strain>
        <tissue evidence="6">Whole animal</tissue>
    </source>
</reference>
<dbReference type="Proteomes" id="UP000828390">
    <property type="component" value="Unassembled WGS sequence"/>
</dbReference>
<dbReference type="InterPro" id="IPR000436">
    <property type="entry name" value="Sushi_SCR_CCP_dom"/>
</dbReference>
<keyword evidence="4" id="KW-0768">Sushi</keyword>
<reference evidence="6" key="1">
    <citation type="journal article" date="2019" name="bioRxiv">
        <title>The Genome of the Zebra Mussel, Dreissena polymorpha: A Resource for Invasive Species Research.</title>
        <authorList>
            <person name="McCartney M.A."/>
            <person name="Auch B."/>
            <person name="Kono T."/>
            <person name="Mallez S."/>
            <person name="Zhang Y."/>
            <person name="Obille A."/>
            <person name="Becker A."/>
            <person name="Abrahante J.E."/>
            <person name="Garbe J."/>
            <person name="Badalamenti J.P."/>
            <person name="Herman A."/>
            <person name="Mangelson H."/>
            <person name="Liachko I."/>
            <person name="Sullivan S."/>
            <person name="Sone E.D."/>
            <person name="Koren S."/>
            <person name="Silverstein K.A.T."/>
            <person name="Beckman K.B."/>
            <person name="Gohl D.M."/>
        </authorList>
    </citation>
    <scope>NUCLEOTIDE SEQUENCE</scope>
    <source>
        <strain evidence="6">Duluth1</strain>
        <tissue evidence="6">Whole animal</tissue>
    </source>
</reference>
<dbReference type="PANTHER" id="PTHR45656:SF4">
    <property type="entry name" value="PROTEIN CBR-CLEC-78"/>
    <property type="match status" value="1"/>
</dbReference>
<dbReference type="InterPro" id="IPR035976">
    <property type="entry name" value="Sushi/SCR/CCP_sf"/>
</dbReference>
<comment type="caution">
    <text evidence="4">Lacks conserved residue(s) required for the propagation of feature annotation.</text>
</comment>
<evidence type="ECO:0000256" key="2">
    <source>
        <dbReference type="ARBA" id="ARBA00022737"/>
    </source>
</evidence>
<protein>
    <recommendedName>
        <fullName evidence="5">Sushi domain-containing protein</fullName>
    </recommendedName>
</protein>
<keyword evidence="2" id="KW-0677">Repeat</keyword>
<feature type="domain" description="Sushi" evidence="5">
    <location>
        <begin position="1"/>
        <end position="31"/>
    </location>
</feature>
<dbReference type="AlphaFoldDB" id="A0A9D4L3Z9"/>
<dbReference type="EMBL" id="JAIWYP010000003">
    <property type="protein sequence ID" value="KAH3851527.1"/>
    <property type="molecule type" value="Genomic_DNA"/>
</dbReference>
<evidence type="ECO:0000259" key="5">
    <source>
        <dbReference type="PROSITE" id="PS50923"/>
    </source>
</evidence>
<evidence type="ECO:0000313" key="6">
    <source>
        <dbReference type="EMBL" id="KAH3851527.1"/>
    </source>
</evidence>
<keyword evidence="1" id="KW-0732">Signal</keyword>
<dbReference type="CDD" id="cd00033">
    <property type="entry name" value="CCP"/>
    <property type="match status" value="2"/>
</dbReference>
<dbReference type="Pfam" id="PF00084">
    <property type="entry name" value="Sushi"/>
    <property type="match status" value="2"/>
</dbReference>
<dbReference type="SUPFAM" id="SSF57535">
    <property type="entry name" value="Complement control module/SCR domain"/>
    <property type="match status" value="2"/>
</dbReference>
<feature type="disulfide bond" evidence="4">
    <location>
        <begin position="2"/>
        <end position="29"/>
    </location>
</feature>
<feature type="disulfide bond" evidence="4">
    <location>
        <begin position="60"/>
        <end position="87"/>
    </location>
</feature>
<dbReference type="InterPro" id="IPR051277">
    <property type="entry name" value="SEZ6_CSMD_C4BPB_Regulators"/>
</dbReference>
<name>A0A9D4L3Z9_DREPO</name>
<evidence type="ECO:0000256" key="4">
    <source>
        <dbReference type="PROSITE-ProRule" id="PRU00302"/>
    </source>
</evidence>
<evidence type="ECO:0000256" key="1">
    <source>
        <dbReference type="ARBA" id="ARBA00022729"/>
    </source>
</evidence>
<proteinExistence type="predicted"/>
<dbReference type="SMART" id="SM00032">
    <property type="entry name" value="CCP"/>
    <property type="match status" value="1"/>
</dbReference>
<sequence length="112" mass="11998">MCNEGFDLIGDSHSVCTSTGGWNTTGQVCQPLDCGPLPILSNGTAHATNTTFGSVAIFTCDEGFNLTGHSFTVCGSNGFWNITDQTCYIIGKVKHISERSNNLVALYTWPCQ</sequence>
<gene>
    <name evidence="6" type="ORF">DPMN_094009</name>
</gene>